<dbReference type="InterPro" id="IPR001789">
    <property type="entry name" value="Sig_transdc_resp-reg_receiver"/>
</dbReference>
<dbReference type="InterPro" id="IPR016032">
    <property type="entry name" value="Sig_transdc_resp-reg_C-effctor"/>
</dbReference>
<proteinExistence type="predicted"/>
<evidence type="ECO:0000313" key="6">
    <source>
        <dbReference type="EMBL" id="OGX91948.1"/>
    </source>
</evidence>
<dbReference type="Gene3D" id="3.40.50.2300">
    <property type="match status" value="1"/>
</dbReference>
<dbReference type="SMART" id="SM00448">
    <property type="entry name" value="REC"/>
    <property type="match status" value="1"/>
</dbReference>
<dbReference type="InterPro" id="IPR000792">
    <property type="entry name" value="Tscrpt_reg_LuxR_C"/>
</dbReference>
<evidence type="ECO:0000259" key="5">
    <source>
        <dbReference type="PROSITE" id="PS50110"/>
    </source>
</evidence>
<dbReference type="GO" id="GO:0000160">
    <property type="term" value="P:phosphorelay signal transduction system"/>
    <property type="evidence" value="ECO:0007669"/>
    <property type="project" value="InterPro"/>
</dbReference>
<dbReference type="CDD" id="cd17535">
    <property type="entry name" value="REC_NarL-like"/>
    <property type="match status" value="1"/>
</dbReference>
<dbReference type="InterPro" id="IPR058245">
    <property type="entry name" value="NreC/VraR/RcsB-like_REC"/>
</dbReference>
<dbReference type="SUPFAM" id="SSF46894">
    <property type="entry name" value="C-terminal effector domain of the bipartite response regulators"/>
    <property type="match status" value="1"/>
</dbReference>
<dbReference type="OrthoDB" id="9797341at2"/>
<dbReference type="InterPro" id="IPR039420">
    <property type="entry name" value="WalR-like"/>
</dbReference>
<evidence type="ECO:0000313" key="7">
    <source>
        <dbReference type="Proteomes" id="UP000177506"/>
    </source>
</evidence>
<dbReference type="PANTHER" id="PTHR43214">
    <property type="entry name" value="TWO-COMPONENT RESPONSE REGULATOR"/>
    <property type="match status" value="1"/>
</dbReference>
<evidence type="ECO:0000256" key="2">
    <source>
        <dbReference type="ARBA" id="ARBA00023125"/>
    </source>
</evidence>
<dbReference type="SMART" id="SM00421">
    <property type="entry name" value="HTH_LUXR"/>
    <property type="match status" value="1"/>
</dbReference>
<dbReference type="Pfam" id="PF00196">
    <property type="entry name" value="GerE"/>
    <property type="match status" value="1"/>
</dbReference>
<feature type="modified residue" description="4-aspartylphosphate" evidence="3">
    <location>
        <position position="54"/>
    </location>
</feature>
<dbReference type="PROSITE" id="PS50110">
    <property type="entry name" value="RESPONSE_REGULATORY"/>
    <property type="match status" value="1"/>
</dbReference>
<keyword evidence="1 3" id="KW-0597">Phosphoprotein</keyword>
<dbReference type="GO" id="GO:0006355">
    <property type="term" value="P:regulation of DNA-templated transcription"/>
    <property type="evidence" value="ECO:0007669"/>
    <property type="project" value="InterPro"/>
</dbReference>
<evidence type="ECO:0000256" key="3">
    <source>
        <dbReference type="PROSITE-ProRule" id="PRU00169"/>
    </source>
</evidence>
<dbReference type="PANTHER" id="PTHR43214:SF43">
    <property type="entry name" value="TWO-COMPONENT RESPONSE REGULATOR"/>
    <property type="match status" value="1"/>
</dbReference>
<name>A0A1G1TM37_9BACT</name>
<keyword evidence="2 6" id="KW-0238">DNA-binding</keyword>
<sequence length="220" mass="23574">MIRLILADDHAILRDGLRALLAAEPSIELVGEATNGAELLALLSTTPADVVLMDVNMPVLDGFETMPELQERFPEVKVLVLSMLDHEHYVLRMLQAGALGYVLKNAAFQEITHAIRTVAMGHRFLCTEIGLSMLYKAAGNGPMPGPGGELAETAAGVGLTARELEVLKLIAEGLTNGEIADKVFTSKRTIETHRQNIIGKTGAKNTAALIKLAIQQGLIS</sequence>
<dbReference type="CDD" id="cd06170">
    <property type="entry name" value="LuxR_C_like"/>
    <property type="match status" value="1"/>
</dbReference>
<gene>
    <name evidence="6" type="ORF">BEN49_03930</name>
</gene>
<dbReference type="RefSeq" id="WP_070739987.1">
    <property type="nucleotide sequence ID" value="NZ_MDZA01000022.1"/>
</dbReference>
<feature type="domain" description="Response regulatory" evidence="5">
    <location>
        <begin position="3"/>
        <end position="119"/>
    </location>
</feature>
<comment type="caution">
    <text evidence="6">The sequence shown here is derived from an EMBL/GenBank/DDBJ whole genome shotgun (WGS) entry which is preliminary data.</text>
</comment>
<protein>
    <submittedName>
        <fullName evidence="6">DNA-binding response regulator</fullName>
    </submittedName>
</protein>
<dbReference type="AlphaFoldDB" id="A0A1G1TM37"/>
<organism evidence="6 7">
    <name type="scientific">Hymenobacter coccineus</name>
    <dbReference type="NCBI Taxonomy" id="1908235"/>
    <lineage>
        <taxon>Bacteria</taxon>
        <taxon>Pseudomonadati</taxon>
        <taxon>Bacteroidota</taxon>
        <taxon>Cytophagia</taxon>
        <taxon>Cytophagales</taxon>
        <taxon>Hymenobacteraceae</taxon>
        <taxon>Hymenobacter</taxon>
    </lineage>
</organism>
<dbReference type="GO" id="GO:0003677">
    <property type="term" value="F:DNA binding"/>
    <property type="evidence" value="ECO:0007669"/>
    <property type="project" value="UniProtKB-KW"/>
</dbReference>
<feature type="domain" description="HTH luxR-type" evidence="4">
    <location>
        <begin position="152"/>
        <end position="217"/>
    </location>
</feature>
<dbReference type="InterPro" id="IPR011006">
    <property type="entry name" value="CheY-like_superfamily"/>
</dbReference>
<dbReference type="PROSITE" id="PS50043">
    <property type="entry name" value="HTH_LUXR_2"/>
    <property type="match status" value="1"/>
</dbReference>
<accession>A0A1G1TM37</accession>
<evidence type="ECO:0000256" key="1">
    <source>
        <dbReference type="ARBA" id="ARBA00022553"/>
    </source>
</evidence>
<keyword evidence="7" id="KW-1185">Reference proteome</keyword>
<dbReference type="SUPFAM" id="SSF52172">
    <property type="entry name" value="CheY-like"/>
    <property type="match status" value="1"/>
</dbReference>
<dbReference type="Pfam" id="PF00072">
    <property type="entry name" value="Response_reg"/>
    <property type="match status" value="1"/>
</dbReference>
<dbReference type="PRINTS" id="PR00038">
    <property type="entry name" value="HTHLUXR"/>
</dbReference>
<evidence type="ECO:0000259" key="4">
    <source>
        <dbReference type="PROSITE" id="PS50043"/>
    </source>
</evidence>
<dbReference type="EMBL" id="MDZA01000022">
    <property type="protein sequence ID" value="OGX91948.1"/>
    <property type="molecule type" value="Genomic_DNA"/>
</dbReference>
<dbReference type="Proteomes" id="UP000177506">
    <property type="component" value="Unassembled WGS sequence"/>
</dbReference>
<reference evidence="6 7" key="1">
    <citation type="submission" date="2016-08" db="EMBL/GenBank/DDBJ databases">
        <title>Hymenobacter coccineus sp. nov., Hymenobacter lapidarius sp. nov. and Hymenobacter glacialis sp. nov., isolated from Antarctic soil.</title>
        <authorList>
            <person name="Sedlacek I."/>
            <person name="Kralova S."/>
            <person name="Kyrova K."/>
            <person name="Maslanova I."/>
            <person name="Stankova E."/>
            <person name="Vrbovska V."/>
            <person name="Nemec M."/>
            <person name="Bartak M."/>
            <person name="Svec P."/>
            <person name="Busse H.-J."/>
            <person name="Pantucek R."/>
        </authorList>
    </citation>
    <scope>NUCLEOTIDE SEQUENCE [LARGE SCALE GENOMIC DNA]</scope>
    <source>
        <strain evidence="6 7">CCM 8649</strain>
    </source>
</reference>